<dbReference type="Proteomes" id="UP001431131">
    <property type="component" value="Unassembled WGS sequence"/>
</dbReference>
<sequence length="447" mass="47487">MKKISTKIILLSLLNTIFVAAVNVAASVLMNKGQSNGNPDASMASDTASGAAPNMGGFLMPTTVWIGLILSLIVGVVIAYVLGKLISKPIIRLTDIAKQTSKLDLVDDEESFKGLLENKDETGAMARALWETRNSIRSLAEKLQSVSSLVTSHSNNLTDIADVHVRTITQATSAMDELASGNNQQAETVNGINTTLSEVVQLIDEITQLASTGAENAVQSLVSIEAGQTAVDTQATKMDENVIVSHHTKQSIQELSKMVNEVAGFVDTITSIANQTNLLALNAAIEASRAGEAGKGFGVVAAEIRSLAEDSTQAAKHITAVIERTTETTSLAVANITKTGTLVEEQKDALSLTQDAFNKIKVTYDGIVESFKNTALTLKSINEKSKEISFQTEGMAATAEEFAASTQEISASGQEQLASTENIAKSSKELQLLANELNNEINKFKVK</sequence>
<feature type="transmembrane region" description="Helical" evidence="3">
    <location>
        <begin position="64"/>
        <end position="83"/>
    </location>
</feature>
<dbReference type="SUPFAM" id="SSF58104">
    <property type="entry name" value="Methyl-accepting chemotaxis protein (MCP) signaling domain"/>
    <property type="match status" value="1"/>
</dbReference>
<reference evidence="5" key="1">
    <citation type="submission" date="2022-02" db="EMBL/GenBank/DDBJ databases">
        <title>Fredinandcohnia quinoae sp. nov. isolated from Chenopodium quinoa seeds.</title>
        <authorList>
            <person name="Saati-Santamaria Z."/>
            <person name="Flores-Felix J.D."/>
            <person name="Igual J.M."/>
            <person name="Velazquez E."/>
            <person name="Garcia-Fraile P."/>
            <person name="Martinez-Molina E."/>
        </authorList>
    </citation>
    <scope>NUCLEOTIDE SEQUENCE</scope>
    <source>
        <strain evidence="5">SECRCQ15</strain>
    </source>
</reference>
<dbReference type="PANTHER" id="PTHR32089">
    <property type="entry name" value="METHYL-ACCEPTING CHEMOTAXIS PROTEIN MCPB"/>
    <property type="match status" value="1"/>
</dbReference>
<organism evidence="5 6">
    <name type="scientific">Fredinandcohnia quinoae</name>
    <dbReference type="NCBI Taxonomy" id="2918902"/>
    <lineage>
        <taxon>Bacteria</taxon>
        <taxon>Bacillati</taxon>
        <taxon>Bacillota</taxon>
        <taxon>Bacilli</taxon>
        <taxon>Bacillales</taxon>
        <taxon>Bacillaceae</taxon>
        <taxon>Fredinandcohnia</taxon>
    </lineage>
</organism>
<keyword evidence="6" id="KW-1185">Reference proteome</keyword>
<evidence type="ECO:0000256" key="1">
    <source>
        <dbReference type="ARBA" id="ARBA00023224"/>
    </source>
</evidence>
<evidence type="ECO:0000256" key="2">
    <source>
        <dbReference type="PROSITE-ProRule" id="PRU00284"/>
    </source>
</evidence>
<evidence type="ECO:0000313" key="6">
    <source>
        <dbReference type="Proteomes" id="UP001431131"/>
    </source>
</evidence>
<evidence type="ECO:0000259" key="4">
    <source>
        <dbReference type="PROSITE" id="PS50111"/>
    </source>
</evidence>
<keyword evidence="3" id="KW-0472">Membrane</keyword>
<dbReference type="PROSITE" id="PS50111">
    <property type="entry name" value="CHEMOTAXIS_TRANSDUC_2"/>
    <property type="match status" value="1"/>
</dbReference>
<dbReference type="RefSeq" id="WP_240257083.1">
    <property type="nucleotide sequence ID" value="NZ_JAKTTI010000035.1"/>
</dbReference>
<comment type="caution">
    <text evidence="5">The sequence shown here is derived from an EMBL/GenBank/DDBJ whole genome shotgun (WGS) entry which is preliminary data.</text>
</comment>
<dbReference type="Gene3D" id="1.10.287.950">
    <property type="entry name" value="Methyl-accepting chemotaxis protein"/>
    <property type="match status" value="1"/>
</dbReference>
<accession>A0AAW5EB28</accession>
<protein>
    <submittedName>
        <fullName evidence="5">Methyl-accepting chemotaxis protein</fullName>
    </submittedName>
</protein>
<keyword evidence="3" id="KW-1133">Transmembrane helix</keyword>
<dbReference type="GO" id="GO:0016020">
    <property type="term" value="C:membrane"/>
    <property type="evidence" value="ECO:0007669"/>
    <property type="project" value="InterPro"/>
</dbReference>
<dbReference type="InterPro" id="IPR004089">
    <property type="entry name" value="MCPsignal_dom"/>
</dbReference>
<feature type="domain" description="Methyl-accepting transducer" evidence="4">
    <location>
        <begin position="160"/>
        <end position="410"/>
    </location>
</feature>
<evidence type="ECO:0000313" key="5">
    <source>
        <dbReference type="EMBL" id="MCH1627162.1"/>
    </source>
</evidence>
<dbReference type="Pfam" id="PF00015">
    <property type="entry name" value="MCPsignal"/>
    <property type="match status" value="1"/>
</dbReference>
<proteinExistence type="predicted"/>
<name>A0AAW5EB28_9BACI</name>
<dbReference type="EMBL" id="JAKTTI010000035">
    <property type="protein sequence ID" value="MCH1627162.1"/>
    <property type="molecule type" value="Genomic_DNA"/>
</dbReference>
<dbReference type="PANTHER" id="PTHR32089:SF112">
    <property type="entry name" value="LYSOZYME-LIKE PROTEIN-RELATED"/>
    <property type="match status" value="1"/>
</dbReference>
<evidence type="ECO:0000256" key="3">
    <source>
        <dbReference type="SAM" id="Phobius"/>
    </source>
</evidence>
<dbReference type="SMART" id="SM00283">
    <property type="entry name" value="MA"/>
    <property type="match status" value="1"/>
</dbReference>
<dbReference type="AlphaFoldDB" id="A0AAW5EB28"/>
<gene>
    <name evidence="5" type="ORF">MJG50_17655</name>
</gene>
<keyword evidence="3" id="KW-0812">Transmembrane</keyword>
<dbReference type="GO" id="GO:0007165">
    <property type="term" value="P:signal transduction"/>
    <property type="evidence" value="ECO:0007669"/>
    <property type="project" value="UniProtKB-KW"/>
</dbReference>
<dbReference type="Gene3D" id="6.10.340.10">
    <property type="match status" value="1"/>
</dbReference>
<keyword evidence="1 2" id="KW-0807">Transducer</keyword>